<accession>A0A1B6DH60</accession>
<gene>
    <name evidence="11" type="ORF">g.18365</name>
</gene>
<evidence type="ECO:0000256" key="7">
    <source>
        <dbReference type="PROSITE-ProRule" id="PRU10141"/>
    </source>
</evidence>
<dbReference type="Gene3D" id="3.30.200.20">
    <property type="entry name" value="Phosphorylase Kinase, domain 1"/>
    <property type="match status" value="1"/>
</dbReference>
<dbReference type="InterPro" id="IPR011009">
    <property type="entry name" value="Kinase-like_dom_sf"/>
</dbReference>
<keyword evidence="5" id="KW-0418">Kinase</keyword>
<feature type="region of interest" description="Disordered" evidence="9">
    <location>
        <begin position="1"/>
        <end position="28"/>
    </location>
</feature>
<dbReference type="SMART" id="SM00220">
    <property type="entry name" value="S_TKc"/>
    <property type="match status" value="1"/>
</dbReference>
<dbReference type="Gene3D" id="1.10.510.10">
    <property type="entry name" value="Transferase(Phosphotransferase) domain 1"/>
    <property type="match status" value="1"/>
</dbReference>
<reference evidence="11" key="1">
    <citation type="submission" date="2015-12" db="EMBL/GenBank/DDBJ databases">
        <title>De novo transcriptome assembly of four potential Pierce s Disease insect vectors from Arizona vineyards.</title>
        <authorList>
            <person name="Tassone E.E."/>
        </authorList>
    </citation>
    <scope>NUCLEOTIDE SEQUENCE</scope>
</reference>
<comment type="similarity">
    <text evidence="8">Belongs to the protein kinase superfamily.</text>
</comment>
<keyword evidence="6 7" id="KW-0067">ATP-binding</keyword>
<evidence type="ECO:0000256" key="6">
    <source>
        <dbReference type="ARBA" id="ARBA00022840"/>
    </source>
</evidence>
<keyword evidence="3" id="KW-0808">Transferase</keyword>
<dbReference type="GO" id="GO:0005524">
    <property type="term" value="F:ATP binding"/>
    <property type="evidence" value="ECO:0007669"/>
    <property type="project" value="UniProtKB-UniRule"/>
</dbReference>
<evidence type="ECO:0000256" key="5">
    <source>
        <dbReference type="ARBA" id="ARBA00022777"/>
    </source>
</evidence>
<evidence type="ECO:0000256" key="1">
    <source>
        <dbReference type="ARBA" id="ARBA00012513"/>
    </source>
</evidence>
<feature type="non-terminal residue" evidence="11">
    <location>
        <position position="328"/>
    </location>
</feature>
<dbReference type="PROSITE" id="PS50011">
    <property type="entry name" value="PROTEIN_KINASE_DOM"/>
    <property type="match status" value="1"/>
</dbReference>
<dbReference type="Pfam" id="PF00069">
    <property type="entry name" value="Pkinase"/>
    <property type="match status" value="1"/>
</dbReference>
<evidence type="ECO:0000256" key="3">
    <source>
        <dbReference type="ARBA" id="ARBA00022679"/>
    </source>
</evidence>
<feature type="domain" description="Protein kinase" evidence="10">
    <location>
        <begin position="51"/>
        <end position="328"/>
    </location>
</feature>
<dbReference type="AlphaFoldDB" id="A0A1B6DH60"/>
<feature type="compositionally biased region" description="Polar residues" evidence="9">
    <location>
        <begin position="268"/>
        <end position="281"/>
    </location>
</feature>
<dbReference type="GO" id="GO:0005634">
    <property type="term" value="C:nucleus"/>
    <property type="evidence" value="ECO:0007669"/>
    <property type="project" value="TreeGrafter"/>
</dbReference>
<feature type="binding site" evidence="7">
    <location>
        <position position="86"/>
    </location>
    <ligand>
        <name>ATP</name>
        <dbReference type="ChEBI" id="CHEBI:30616"/>
    </ligand>
</feature>
<evidence type="ECO:0000256" key="2">
    <source>
        <dbReference type="ARBA" id="ARBA00022527"/>
    </source>
</evidence>
<dbReference type="InterPro" id="IPR000719">
    <property type="entry name" value="Prot_kinase_dom"/>
</dbReference>
<keyword evidence="4 7" id="KW-0547">Nucleotide-binding</keyword>
<dbReference type="PROSITE" id="PS00107">
    <property type="entry name" value="PROTEIN_KINASE_ATP"/>
    <property type="match status" value="1"/>
</dbReference>
<sequence>MSLIEQTSSSLSVNSHNESDEEKSNHDEELIKQDSAIRNMLEQVPELNKHFNIHKKIGEGTFSSVYLATIKIEDGKHKSNKQFALKHLIPTSHPKRIKAELDCLNTIGGKDNVVSCLTAIRRFDCIIFVMPYLEHQKFLDYVIHMDVEETRLYMKNLLLALKRVHSFNIIHRDVKPSNFLYNRQTKEFLLVDFGLAQHVTDNVTGPDTVLKTEITPLEPLKKRKRNDEENQETEGTPCFQPKKRQALQILTRHSSNELRPHNAFGSRSLLNNSGRQNQPLSSMQRLAEAVQVKRNLENSLNYSQNYPLNKKGGLLNNENAVSFKRQPL</sequence>
<proteinExistence type="inferred from homology"/>
<keyword evidence="2 8" id="KW-0723">Serine/threonine-protein kinase</keyword>
<dbReference type="PANTHER" id="PTHR44167:SF23">
    <property type="entry name" value="CDC7 KINASE, ISOFORM A-RELATED"/>
    <property type="match status" value="1"/>
</dbReference>
<evidence type="ECO:0000256" key="4">
    <source>
        <dbReference type="ARBA" id="ARBA00022741"/>
    </source>
</evidence>
<dbReference type="InterPro" id="IPR008271">
    <property type="entry name" value="Ser/Thr_kinase_AS"/>
</dbReference>
<evidence type="ECO:0000256" key="9">
    <source>
        <dbReference type="SAM" id="MobiDB-lite"/>
    </source>
</evidence>
<dbReference type="EMBL" id="GEDC01012269">
    <property type="protein sequence ID" value="JAS25029.1"/>
    <property type="molecule type" value="Transcribed_RNA"/>
</dbReference>
<organism evidence="11">
    <name type="scientific">Clastoptera arizonana</name>
    <name type="common">Arizona spittle bug</name>
    <dbReference type="NCBI Taxonomy" id="38151"/>
    <lineage>
        <taxon>Eukaryota</taxon>
        <taxon>Metazoa</taxon>
        <taxon>Ecdysozoa</taxon>
        <taxon>Arthropoda</taxon>
        <taxon>Hexapoda</taxon>
        <taxon>Insecta</taxon>
        <taxon>Pterygota</taxon>
        <taxon>Neoptera</taxon>
        <taxon>Paraneoptera</taxon>
        <taxon>Hemiptera</taxon>
        <taxon>Auchenorrhyncha</taxon>
        <taxon>Cercopoidea</taxon>
        <taxon>Clastopteridae</taxon>
        <taxon>Clastoptera</taxon>
    </lineage>
</organism>
<evidence type="ECO:0000313" key="11">
    <source>
        <dbReference type="EMBL" id="JAS25029.1"/>
    </source>
</evidence>
<feature type="region of interest" description="Disordered" evidence="9">
    <location>
        <begin position="216"/>
        <end position="242"/>
    </location>
</feature>
<feature type="region of interest" description="Disordered" evidence="9">
    <location>
        <begin position="258"/>
        <end position="281"/>
    </location>
</feature>
<evidence type="ECO:0000259" key="10">
    <source>
        <dbReference type="PROSITE" id="PS50011"/>
    </source>
</evidence>
<name>A0A1B6DH60_9HEMI</name>
<dbReference type="SUPFAM" id="SSF56112">
    <property type="entry name" value="Protein kinase-like (PK-like)"/>
    <property type="match status" value="1"/>
</dbReference>
<evidence type="ECO:0000256" key="8">
    <source>
        <dbReference type="RuleBase" id="RU000304"/>
    </source>
</evidence>
<dbReference type="PANTHER" id="PTHR44167">
    <property type="entry name" value="OVARIAN-SPECIFIC SERINE/THREONINE-PROTEIN KINASE LOK-RELATED"/>
    <property type="match status" value="1"/>
</dbReference>
<dbReference type="GO" id="GO:0004674">
    <property type="term" value="F:protein serine/threonine kinase activity"/>
    <property type="evidence" value="ECO:0007669"/>
    <property type="project" value="UniProtKB-KW"/>
</dbReference>
<protein>
    <recommendedName>
        <fullName evidence="1">non-specific serine/threonine protein kinase</fullName>
        <ecNumber evidence="1">2.7.11.1</ecNumber>
    </recommendedName>
</protein>
<dbReference type="GO" id="GO:0044773">
    <property type="term" value="P:mitotic DNA damage checkpoint signaling"/>
    <property type="evidence" value="ECO:0007669"/>
    <property type="project" value="TreeGrafter"/>
</dbReference>
<dbReference type="PROSITE" id="PS00108">
    <property type="entry name" value="PROTEIN_KINASE_ST"/>
    <property type="match status" value="1"/>
</dbReference>
<dbReference type="InterPro" id="IPR017441">
    <property type="entry name" value="Protein_kinase_ATP_BS"/>
</dbReference>
<dbReference type="EC" id="2.7.11.1" evidence="1"/>